<feature type="transmembrane region" description="Helical" evidence="2">
    <location>
        <begin position="238"/>
        <end position="259"/>
    </location>
</feature>
<dbReference type="GeneID" id="34614928"/>
<feature type="domain" description="Rhodopsin" evidence="3">
    <location>
        <begin position="38"/>
        <end position="267"/>
    </location>
</feature>
<proteinExistence type="predicted"/>
<feature type="transmembrane region" description="Helical" evidence="2">
    <location>
        <begin position="45"/>
        <end position="69"/>
    </location>
</feature>
<dbReference type="OrthoDB" id="3918601at2759"/>
<feature type="transmembrane region" description="Helical" evidence="2">
    <location>
        <begin position="95"/>
        <end position="116"/>
    </location>
</feature>
<feature type="transmembrane region" description="Helical" evidence="2">
    <location>
        <begin position="205"/>
        <end position="226"/>
    </location>
</feature>
<name>A0A1L9S5F1_9EURO</name>
<dbReference type="EMBL" id="KV878360">
    <property type="protein sequence ID" value="OJJ42381.1"/>
    <property type="molecule type" value="Genomic_DNA"/>
</dbReference>
<keyword evidence="2" id="KW-0472">Membrane</keyword>
<feature type="region of interest" description="Disordered" evidence="1">
    <location>
        <begin position="289"/>
        <end position="311"/>
    </location>
</feature>
<feature type="transmembrane region" description="Helical" evidence="2">
    <location>
        <begin position="128"/>
        <end position="149"/>
    </location>
</feature>
<dbReference type="RefSeq" id="XP_022576891.1">
    <property type="nucleotide sequence ID" value="XM_022728464.1"/>
</dbReference>
<feature type="transmembrane region" description="Helical" evidence="2">
    <location>
        <begin position="15"/>
        <end position="33"/>
    </location>
</feature>
<organism evidence="4 5">
    <name type="scientific">Penicilliopsis zonata CBS 506.65</name>
    <dbReference type="NCBI Taxonomy" id="1073090"/>
    <lineage>
        <taxon>Eukaryota</taxon>
        <taxon>Fungi</taxon>
        <taxon>Dikarya</taxon>
        <taxon>Ascomycota</taxon>
        <taxon>Pezizomycotina</taxon>
        <taxon>Eurotiomycetes</taxon>
        <taxon>Eurotiomycetidae</taxon>
        <taxon>Eurotiales</taxon>
        <taxon>Aspergillaceae</taxon>
        <taxon>Penicilliopsis</taxon>
    </lineage>
</organism>
<dbReference type="PANTHER" id="PTHR38794">
    <property type="entry name" value="INTEGRAL MEMBRANE PROTEIN"/>
    <property type="match status" value="1"/>
</dbReference>
<evidence type="ECO:0000313" key="4">
    <source>
        <dbReference type="EMBL" id="OJJ42381.1"/>
    </source>
</evidence>
<dbReference type="AlphaFoldDB" id="A0A1L9S5F1"/>
<evidence type="ECO:0000313" key="5">
    <source>
        <dbReference type="Proteomes" id="UP000184188"/>
    </source>
</evidence>
<dbReference type="PANTHER" id="PTHR38794:SF3">
    <property type="entry name" value="INTEGRAL MEMBRANE PROTEIN"/>
    <property type="match status" value="1"/>
</dbReference>
<gene>
    <name evidence="4" type="ORF">ASPZODRAFT_53947</name>
</gene>
<dbReference type="Proteomes" id="UP000184188">
    <property type="component" value="Unassembled WGS sequence"/>
</dbReference>
<reference evidence="5" key="1">
    <citation type="journal article" date="2017" name="Genome Biol.">
        <title>Comparative genomics reveals high biological diversity and specific adaptations in the industrially and medically important fungal genus Aspergillus.</title>
        <authorList>
            <person name="de Vries R.P."/>
            <person name="Riley R."/>
            <person name="Wiebenga A."/>
            <person name="Aguilar-Osorio G."/>
            <person name="Amillis S."/>
            <person name="Uchima C.A."/>
            <person name="Anderluh G."/>
            <person name="Asadollahi M."/>
            <person name="Askin M."/>
            <person name="Barry K."/>
            <person name="Battaglia E."/>
            <person name="Bayram O."/>
            <person name="Benocci T."/>
            <person name="Braus-Stromeyer S.A."/>
            <person name="Caldana C."/>
            <person name="Canovas D."/>
            <person name="Cerqueira G.C."/>
            <person name="Chen F."/>
            <person name="Chen W."/>
            <person name="Choi C."/>
            <person name="Clum A."/>
            <person name="Dos Santos R.A."/>
            <person name="Damasio A.R."/>
            <person name="Diallinas G."/>
            <person name="Emri T."/>
            <person name="Fekete E."/>
            <person name="Flipphi M."/>
            <person name="Freyberg S."/>
            <person name="Gallo A."/>
            <person name="Gournas C."/>
            <person name="Habgood R."/>
            <person name="Hainaut M."/>
            <person name="Harispe M.L."/>
            <person name="Henrissat B."/>
            <person name="Hilden K.S."/>
            <person name="Hope R."/>
            <person name="Hossain A."/>
            <person name="Karabika E."/>
            <person name="Karaffa L."/>
            <person name="Karanyi Z."/>
            <person name="Krasevec N."/>
            <person name="Kuo A."/>
            <person name="Kusch H."/>
            <person name="LaButti K."/>
            <person name="Lagendijk E.L."/>
            <person name="Lapidus A."/>
            <person name="Levasseur A."/>
            <person name="Lindquist E."/>
            <person name="Lipzen A."/>
            <person name="Logrieco A.F."/>
            <person name="MacCabe A."/>
            <person name="Maekelae M.R."/>
            <person name="Malavazi I."/>
            <person name="Melin P."/>
            <person name="Meyer V."/>
            <person name="Mielnichuk N."/>
            <person name="Miskei M."/>
            <person name="Molnar A.P."/>
            <person name="Mule G."/>
            <person name="Ngan C.Y."/>
            <person name="Orejas M."/>
            <person name="Orosz E."/>
            <person name="Ouedraogo J.P."/>
            <person name="Overkamp K.M."/>
            <person name="Park H.-S."/>
            <person name="Perrone G."/>
            <person name="Piumi F."/>
            <person name="Punt P.J."/>
            <person name="Ram A.F."/>
            <person name="Ramon A."/>
            <person name="Rauscher S."/>
            <person name="Record E."/>
            <person name="Riano-Pachon D.M."/>
            <person name="Robert V."/>
            <person name="Roehrig J."/>
            <person name="Ruller R."/>
            <person name="Salamov A."/>
            <person name="Salih N.S."/>
            <person name="Samson R.A."/>
            <person name="Sandor E."/>
            <person name="Sanguinetti M."/>
            <person name="Schuetze T."/>
            <person name="Sepcic K."/>
            <person name="Shelest E."/>
            <person name="Sherlock G."/>
            <person name="Sophianopoulou V."/>
            <person name="Squina F.M."/>
            <person name="Sun H."/>
            <person name="Susca A."/>
            <person name="Todd R.B."/>
            <person name="Tsang A."/>
            <person name="Unkles S.E."/>
            <person name="van de Wiele N."/>
            <person name="van Rossen-Uffink D."/>
            <person name="Oliveira J.V."/>
            <person name="Vesth T.C."/>
            <person name="Visser J."/>
            <person name="Yu J.-H."/>
            <person name="Zhou M."/>
            <person name="Andersen M.R."/>
            <person name="Archer D.B."/>
            <person name="Baker S.E."/>
            <person name="Benoit I."/>
            <person name="Brakhage A.A."/>
            <person name="Braus G.H."/>
            <person name="Fischer R."/>
            <person name="Frisvad J.C."/>
            <person name="Goldman G.H."/>
            <person name="Houbraken J."/>
            <person name="Oakley B."/>
            <person name="Pocsi I."/>
            <person name="Scazzocchio C."/>
            <person name="Seiboth B."/>
            <person name="vanKuyk P.A."/>
            <person name="Wortman J."/>
            <person name="Dyer P.S."/>
            <person name="Grigoriev I.V."/>
        </authorList>
    </citation>
    <scope>NUCLEOTIDE SEQUENCE [LARGE SCALE GENOMIC DNA]</scope>
    <source>
        <strain evidence="5">CBS 506.65</strain>
    </source>
</reference>
<dbReference type="VEuPathDB" id="FungiDB:ASPZODRAFT_53947"/>
<evidence type="ECO:0000256" key="1">
    <source>
        <dbReference type="SAM" id="MobiDB-lite"/>
    </source>
</evidence>
<dbReference type="Pfam" id="PF20684">
    <property type="entry name" value="Fung_rhodopsin"/>
    <property type="match status" value="1"/>
</dbReference>
<accession>A0A1L9S5F1</accession>
<evidence type="ECO:0000259" key="3">
    <source>
        <dbReference type="Pfam" id="PF20684"/>
    </source>
</evidence>
<keyword evidence="2" id="KW-1133">Transmembrane helix</keyword>
<sequence>LRPPLEAVTADNKGPILTVVGFSCFFITFLIVLAKLGSSVYTKAIFWNCDVPLWIALLLAFLQTLLIQFTVDHGLGQHRDKLSAYTFSRYSKLTYAAQLLLILALYLSKASTCLLVHHLTPKRQITRASSILLAVITVWMVFALLGTALQCSSPRWEYLPNRCAGEGAIAYPIIVFNIATDLALIIIPIVMLWTVQMTWQKRLQVISAFASRVLAVIVSLVELALLPKYLKSTDPTWTIVNVAICNELMMYVSIIASCMPSLYRVLRSLTTGLNDMHLSGDIELFTTTPGSSSRYNRSGSHNPNTKRSSLL</sequence>
<feature type="transmembrane region" description="Helical" evidence="2">
    <location>
        <begin position="169"/>
        <end position="193"/>
    </location>
</feature>
<protein>
    <recommendedName>
        <fullName evidence="3">Rhodopsin domain-containing protein</fullName>
    </recommendedName>
</protein>
<dbReference type="InterPro" id="IPR049326">
    <property type="entry name" value="Rhodopsin_dom_fungi"/>
</dbReference>
<dbReference type="STRING" id="1073090.A0A1L9S5F1"/>
<feature type="non-terminal residue" evidence="4">
    <location>
        <position position="311"/>
    </location>
</feature>
<keyword evidence="2" id="KW-0812">Transmembrane</keyword>
<feature type="non-terminal residue" evidence="4">
    <location>
        <position position="1"/>
    </location>
</feature>
<keyword evidence="5" id="KW-1185">Reference proteome</keyword>
<evidence type="ECO:0000256" key="2">
    <source>
        <dbReference type="SAM" id="Phobius"/>
    </source>
</evidence>